<dbReference type="PANTHER" id="PTHR37826">
    <property type="entry name" value="FLOTILLIN BAND_7_5 DOMAIN PROTEIN"/>
    <property type="match status" value="1"/>
</dbReference>
<dbReference type="Pfam" id="PF14237">
    <property type="entry name" value="GYF_2"/>
    <property type="match status" value="1"/>
</dbReference>
<dbReference type="Proteomes" id="UP001596298">
    <property type="component" value="Unassembled WGS sequence"/>
</dbReference>
<feature type="region of interest" description="Disordered" evidence="1">
    <location>
        <begin position="361"/>
        <end position="389"/>
    </location>
</feature>
<evidence type="ECO:0000259" key="2">
    <source>
        <dbReference type="Pfam" id="PF13421"/>
    </source>
</evidence>
<dbReference type="RefSeq" id="WP_382401506.1">
    <property type="nucleotide sequence ID" value="NZ_JBHSWH010000001.1"/>
</dbReference>
<feature type="domain" description="GYF" evidence="3">
    <location>
        <begin position="314"/>
        <end position="359"/>
    </location>
</feature>
<keyword evidence="5" id="KW-1185">Reference proteome</keyword>
<accession>A0ABW2AHQ6</accession>
<feature type="domain" description="SPFH" evidence="2">
    <location>
        <begin position="26"/>
        <end position="235"/>
    </location>
</feature>
<protein>
    <submittedName>
        <fullName evidence="4">SPFH domain-containing protein</fullName>
    </submittedName>
</protein>
<sequence length="389" mass="41542">MGLMDKLRGELVDIIEWIDDSHSALAWRFPRYNNEIKNGAKLIVREGQEAVFVHTGKLADRFGPGMYELTTENLPITATLQGWQHGFNSPFRSEVYFINTRPVTDFRWGTANPVTVRDPDFKMVQLRANGLCVVRVVDPAIFLRQVIGTDSRVNIEEIGELLRRVITLAFSDMIMETKLGVIDLQGKQVELSDKLRKFVAERVDDEYGLGIDSITMNISLPDEITSAMTRGVAKGVEASGWAGNVGDMQRYQQAMAAEAMVTAAGNPGGGAMGQMMAAGMGAAMGAQMAGQAAGSLGGQPAGSPPPLPGGKTFYTAVNGQQQGPFTLDQLRASGQLTPESLVWAAGMPAWAAAGKLPELAPLFATTPPPLPPTAPPATPPATPPAPPAE</sequence>
<reference evidence="5" key="1">
    <citation type="journal article" date="2019" name="Int. J. Syst. Evol. Microbiol.">
        <title>The Global Catalogue of Microorganisms (GCM) 10K type strain sequencing project: providing services to taxonomists for standard genome sequencing and annotation.</title>
        <authorList>
            <consortium name="The Broad Institute Genomics Platform"/>
            <consortium name="The Broad Institute Genome Sequencing Center for Infectious Disease"/>
            <person name="Wu L."/>
            <person name="Ma J."/>
        </authorList>
    </citation>
    <scope>NUCLEOTIDE SEQUENCE [LARGE SCALE GENOMIC DNA]</scope>
    <source>
        <strain evidence="5">CCUG 58127</strain>
    </source>
</reference>
<evidence type="ECO:0000259" key="3">
    <source>
        <dbReference type="Pfam" id="PF14237"/>
    </source>
</evidence>
<evidence type="ECO:0000313" key="4">
    <source>
        <dbReference type="EMBL" id="MFC6705926.1"/>
    </source>
</evidence>
<comment type="caution">
    <text evidence="4">The sequence shown here is derived from an EMBL/GenBank/DDBJ whole genome shotgun (WGS) entry which is preliminary data.</text>
</comment>
<dbReference type="EMBL" id="JBHSWH010000001">
    <property type="protein sequence ID" value="MFC6705926.1"/>
    <property type="molecule type" value="Genomic_DNA"/>
</dbReference>
<dbReference type="PANTHER" id="PTHR37826:SF2">
    <property type="entry name" value="ZINC-RIBBON DOMAIN-CONTAINING PROTEIN"/>
    <property type="match status" value="1"/>
</dbReference>
<dbReference type="CDD" id="cd03408">
    <property type="entry name" value="SPFH_like_u1"/>
    <property type="match status" value="1"/>
</dbReference>
<evidence type="ECO:0000313" key="5">
    <source>
        <dbReference type="Proteomes" id="UP001596298"/>
    </source>
</evidence>
<dbReference type="InterPro" id="IPR033880">
    <property type="entry name" value="SPFH_YdjI"/>
</dbReference>
<dbReference type="InterPro" id="IPR025640">
    <property type="entry name" value="GYF_2"/>
</dbReference>
<organism evidence="4 5">
    <name type="scientific">Flexivirga alba</name>
    <dbReference type="NCBI Taxonomy" id="702742"/>
    <lineage>
        <taxon>Bacteria</taxon>
        <taxon>Bacillati</taxon>
        <taxon>Actinomycetota</taxon>
        <taxon>Actinomycetes</taxon>
        <taxon>Micrococcales</taxon>
        <taxon>Dermacoccaceae</taxon>
        <taxon>Flexivirga</taxon>
    </lineage>
</organism>
<dbReference type="Pfam" id="PF13421">
    <property type="entry name" value="Band_7_1"/>
    <property type="match status" value="1"/>
</dbReference>
<proteinExistence type="predicted"/>
<feature type="compositionally biased region" description="Pro residues" evidence="1">
    <location>
        <begin position="366"/>
        <end position="389"/>
    </location>
</feature>
<name>A0ABW2AHQ6_9MICO</name>
<evidence type="ECO:0000256" key="1">
    <source>
        <dbReference type="SAM" id="MobiDB-lite"/>
    </source>
</evidence>
<gene>
    <name evidence="4" type="ORF">ACFQDH_11760</name>
</gene>